<feature type="compositionally biased region" description="Basic and acidic residues" evidence="1">
    <location>
        <begin position="92"/>
        <end position="107"/>
    </location>
</feature>
<evidence type="ECO:0000313" key="3">
    <source>
        <dbReference type="EMBL" id="KAJ8432236.1"/>
    </source>
</evidence>
<proteinExistence type="predicted"/>
<reference evidence="3" key="1">
    <citation type="submission" date="2022-04" db="EMBL/GenBank/DDBJ databases">
        <title>Carnegiea gigantea Genome sequencing and assembly v2.</title>
        <authorList>
            <person name="Copetti D."/>
            <person name="Sanderson M.J."/>
            <person name="Burquez A."/>
            <person name="Wojciechowski M.F."/>
        </authorList>
    </citation>
    <scope>NUCLEOTIDE SEQUENCE</scope>
    <source>
        <strain evidence="3">SGP5-SGP5p</strain>
        <tissue evidence="3">Aerial part</tissue>
    </source>
</reference>
<name>A0A9Q1JVT6_9CARY</name>
<evidence type="ECO:0000256" key="1">
    <source>
        <dbReference type="SAM" id="MobiDB-lite"/>
    </source>
</evidence>
<keyword evidence="2" id="KW-0812">Transmembrane</keyword>
<accession>A0A9Q1JVT6</accession>
<feature type="transmembrane region" description="Helical" evidence="2">
    <location>
        <begin position="243"/>
        <end position="262"/>
    </location>
</feature>
<keyword evidence="2" id="KW-0472">Membrane</keyword>
<feature type="region of interest" description="Disordered" evidence="1">
    <location>
        <begin position="142"/>
        <end position="161"/>
    </location>
</feature>
<feature type="compositionally biased region" description="Polar residues" evidence="1">
    <location>
        <begin position="67"/>
        <end position="84"/>
    </location>
</feature>
<organism evidence="3 4">
    <name type="scientific">Carnegiea gigantea</name>
    <dbReference type="NCBI Taxonomy" id="171969"/>
    <lineage>
        <taxon>Eukaryota</taxon>
        <taxon>Viridiplantae</taxon>
        <taxon>Streptophyta</taxon>
        <taxon>Embryophyta</taxon>
        <taxon>Tracheophyta</taxon>
        <taxon>Spermatophyta</taxon>
        <taxon>Magnoliopsida</taxon>
        <taxon>eudicotyledons</taxon>
        <taxon>Gunneridae</taxon>
        <taxon>Pentapetalae</taxon>
        <taxon>Caryophyllales</taxon>
        <taxon>Cactineae</taxon>
        <taxon>Cactaceae</taxon>
        <taxon>Cactoideae</taxon>
        <taxon>Echinocereeae</taxon>
        <taxon>Carnegiea</taxon>
    </lineage>
</organism>
<keyword evidence="4" id="KW-1185">Reference proteome</keyword>
<dbReference type="EMBL" id="JAKOGI010000622">
    <property type="protein sequence ID" value="KAJ8432236.1"/>
    <property type="molecule type" value="Genomic_DNA"/>
</dbReference>
<gene>
    <name evidence="3" type="ORF">Cgig2_007637</name>
</gene>
<protein>
    <submittedName>
        <fullName evidence="3">Uncharacterized protein</fullName>
    </submittedName>
</protein>
<comment type="caution">
    <text evidence="3">The sequence shown here is derived from an EMBL/GenBank/DDBJ whole genome shotgun (WGS) entry which is preliminary data.</text>
</comment>
<feature type="region of interest" description="Disordered" evidence="1">
    <location>
        <begin position="54"/>
        <end position="127"/>
    </location>
</feature>
<dbReference type="Proteomes" id="UP001153076">
    <property type="component" value="Unassembled WGS sequence"/>
</dbReference>
<dbReference type="AlphaFoldDB" id="A0A9Q1JVT6"/>
<sequence>MEVVNWVRPPHHFHHIPTNGCESSHRQDWVPSLRYTEREREVSLLDRSGWPYTEQQGRRTAVRPSGRPTQRATAKSTTVSTPYATHSRHTAWLKEQRPDQSISKERTPVPSTRIGARTTQPRDEKCSTEVVATIAGGHTEAMTRDEEGRRKTRKEEEGARKRRGHIRLSTILMTLLLRSKGLSIQGVSCLIPYTLTLTRSRNKFHLLGVSALVLGPLAFIYVVEGGLEIDILLKFLRQRHQDLAQIPHGVGTTLLIALLLGLSHPFSPHGRFSLGLCNPSSLRRYDAALTPRANASAIATSSSEILGESEVLKDIKFQDLTKSLTSENLAAGSALMKLVDGHFALGGEPPTA</sequence>
<dbReference type="OrthoDB" id="1468745at2759"/>
<feature type="compositionally biased region" description="Basic and acidic residues" evidence="1">
    <location>
        <begin position="142"/>
        <end position="159"/>
    </location>
</feature>
<feature type="transmembrane region" description="Helical" evidence="2">
    <location>
        <begin position="204"/>
        <end position="223"/>
    </location>
</feature>
<evidence type="ECO:0000313" key="4">
    <source>
        <dbReference type="Proteomes" id="UP001153076"/>
    </source>
</evidence>
<keyword evidence="2" id="KW-1133">Transmembrane helix</keyword>
<evidence type="ECO:0000256" key="2">
    <source>
        <dbReference type="SAM" id="Phobius"/>
    </source>
</evidence>